<dbReference type="RefSeq" id="YP_009301105.1">
    <property type="nucleotide sequence ID" value="NC_031230.1"/>
</dbReference>
<name>A0A142K912_9CAUD</name>
<reference evidence="2" key="1">
    <citation type="submission" date="2016-03" db="EMBL/GenBank/DDBJ databases">
        <authorList>
            <person name="Ploux O."/>
        </authorList>
    </citation>
    <scope>NUCLEOTIDE SEQUENCE [LARGE SCALE GENOMIC DNA]</scope>
</reference>
<evidence type="ECO:0000313" key="2">
    <source>
        <dbReference type="Proteomes" id="UP000201371"/>
    </source>
</evidence>
<organism evidence="1 2">
    <name type="scientific">Gordonia phage Yvonnetastic</name>
    <dbReference type="NCBI Taxonomy" id="1821566"/>
    <lineage>
        <taxon>Viruses</taxon>
        <taxon>Duplodnaviria</taxon>
        <taxon>Heunggongvirae</taxon>
        <taxon>Uroviricota</taxon>
        <taxon>Caudoviricetes</taxon>
        <taxon>Yvonnevirus</taxon>
        <taxon>Yvonnevirus yvonnetastic</taxon>
        <taxon>Gordonia virus Yvonnetastic</taxon>
    </lineage>
</organism>
<dbReference type="Proteomes" id="UP000201371">
    <property type="component" value="Segment"/>
</dbReference>
<gene>
    <name evidence="1" type="primary">51</name>
    <name evidence="1" type="ORF">SEA_YVONNETASTIC_51</name>
</gene>
<dbReference type="KEGG" id="vg:29125013"/>
<sequence length="117" mass="13208">MTAAEIAIILTAIGGGAGFKAVIDAIRTGVPHKRAGVESEAIQSIIADRNRAIEERNRAVESEREAWSRADQMESRYDKMAMSRNKWRDRSYRVDAWVTKHLSTSPETYPDQIKDDD</sequence>
<dbReference type="EMBL" id="KU963248">
    <property type="protein sequence ID" value="AMS02595.1"/>
    <property type="molecule type" value="Genomic_DNA"/>
</dbReference>
<evidence type="ECO:0000313" key="1">
    <source>
        <dbReference type="EMBL" id="AMS02595.1"/>
    </source>
</evidence>
<protein>
    <submittedName>
        <fullName evidence="1">Uncharacterized protein</fullName>
    </submittedName>
</protein>
<keyword evidence="2" id="KW-1185">Reference proteome</keyword>
<dbReference type="GeneID" id="29125013"/>
<accession>A0A142K912</accession>
<proteinExistence type="predicted"/>